<dbReference type="Proteomes" id="UP000626795">
    <property type="component" value="Unassembled WGS sequence"/>
</dbReference>
<dbReference type="Gene3D" id="3.30.70.1060">
    <property type="entry name" value="Dimeric alpha+beta barrel"/>
    <property type="match status" value="1"/>
</dbReference>
<protein>
    <submittedName>
        <fullName evidence="3">YCII-related domain protein</fullName>
    </submittedName>
</protein>
<dbReference type="InterPro" id="IPR005545">
    <property type="entry name" value="YCII"/>
</dbReference>
<evidence type="ECO:0000313" key="4">
    <source>
        <dbReference type="Proteomes" id="UP000626795"/>
    </source>
</evidence>
<comment type="caution">
    <text evidence="3">The sequence shown here is derived from an EMBL/GenBank/DDBJ whole genome shotgun (WGS) entry which is preliminary data.</text>
</comment>
<dbReference type="PANTHER" id="PTHR37828:SF1">
    <property type="entry name" value="YCII-RELATED DOMAIN-CONTAINING PROTEIN"/>
    <property type="match status" value="1"/>
</dbReference>
<organism evidence="3 4">
    <name type="scientific">Neisseria subflava</name>
    <dbReference type="NCBI Taxonomy" id="28449"/>
    <lineage>
        <taxon>Bacteria</taxon>
        <taxon>Pseudomonadati</taxon>
        <taxon>Pseudomonadota</taxon>
        <taxon>Betaproteobacteria</taxon>
        <taxon>Neisseriales</taxon>
        <taxon>Neisseriaceae</taxon>
        <taxon>Neisseria</taxon>
    </lineage>
</organism>
<dbReference type="InterPro" id="IPR011008">
    <property type="entry name" value="Dimeric_a/b-barrel"/>
</dbReference>
<dbReference type="PANTHER" id="PTHR37828">
    <property type="entry name" value="GSR2449 PROTEIN"/>
    <property type="match status" value="1"/>
</dbReference>
<gene>
    <name evidence="3" type="ORF">ONOEEDHL_02025</name>
</gene>
<feature type="domain" description="YCII-related" evidence="2">
    <location>
        <begin position="9"/>
        <end position="82"/>
    </location>
</feature>
<dbReference type="AlphaFoldDB" id="A0A9X9SMG5"/>
<dbReference type="SUPFAM" id="SSF54909">
    <property type="entry name" value="Dimeric alpha+beta barrel"/>
    <property type="match status" value="1"/>
</dbReference>
<dbReference type="Pfam" id="PF03795">
    <property type="entry name" value="YCII"/>
    <property type="match status" value="1"/>
</dbReference>
<comment type="similarity">
    <text evidence="1">Belongs to the YciI family.</text>
</comment>
<dbReference type="EMBL" id="CABFLZ010000009">
    <property type="protein sequence ID" value="VTY04036.1"/>
    <property type="molecule type" value="Genomic_DNA"/>
</dbReference>
<sequence length="97" mass="11201">MYIIDITVNEDITPEQHEELFPKHAAWFAKYHQAGNFLIIGPFTERERAGVIIAQTQDRAELEHILAEDSYYPNLATYVISEFTPKMVATNIEQFKA</sequence>
<evidence type="ECO:0000256" key="1">
    <source>
        <dbReference type="ARBA" id="ARBA00007689"/>
    </source>
</evidence>
<evidence type="ECO:0000313" key="3">
    <source>
        <dbReference type="EMBL" id="VTY04036.1"/>
    </source>
</evidence>
<evidence type="ECO:0000259" key="2">
    <source>
        <dbReference type="Pfam" id="PF03795"/>
    </source>
</evidence>
<reference evidence="3" key="1">
    <citation type="submission" date="2019-05" db="EMBL/GenBank/DDBJ databases">
        <authorList>
            <person name="Hibberd M."/>
        </authorList>
    </citation>
    <scope>NUCLEOTIDE SEQUENCE</scope>
    <source>
        <strain evidence="3">Neisseria_subflava_BgEED23</strain>
    </source>
</reference>
<keyword evidence="4" id="KW-1185">Reference proteome</keyword>
<proteinExistence type="inferred from homology"/>
<name>A0A9X9SMG5_NEISU</name>
<accession>A0A9X9SMG5</accession>
<dbReference type="RefSeq" id="WP_049323299.1">
    <property type="nucleotide sequence ID" value="NZ_CABFLZ010000009.1"/>
</dbReference>